<evidence type="ECO:0008006" key="3">
    <source>
        <dbReference type="Google" id="ProtNLM"/>
    </source>
</evidence>
<dbReference type="EMBL" id="JACHJT010000001">
    <property type="protein sequence ID" value="MBB4931237.1"/>
    <property type="molecule type" value="Genomic_DNA"/>
</dbReference>
<gene>
    <name evidence="1" type="ORF">F4561_002057</name>
</gene>
<dbReference type="AlphaFoldDB" id="A0A7W7RG16"/>
<dbReference type="Pfam" id="PF07081">
    <property type="entry name" value="DUF1349"/>
    <property type="match status" value="1"/>
</dbReference>
<keyword evidence="2" id="KW-1185">Reference proteome</keyword>
<dbReference type="PANTHER" id="PTHR35332">
    <property type="entry name" value="REGULATION OF ENOLASE PROTEIN 1"/>
    <property type="match status" value="1"/>
</dbReference>
<dbReference type="Proteomes" id="UP000523007">
    <property type="component" value="Unassembled WGS sequence"/>
</dbReference>
<dbReference type="Gene3D" id="2.60.120.200">
    <property type="match status" value="1"/>
</dbReference>
<dbReference type="InterPro" id="IPR009784">
    <property type="entry name" value="DUF1349"/>
</dbReference>
<sequence>MTETVSIPAIPAPLRWLNEPEAWKVAGSDTLEVRAGGGTDLFTDPDGGARYANAPALLTRLEGDYLLSARVRLDLESTYDAAVLVLHADAQHWAKLCLESSPQGHPTIVSVVTRGVSDDCNSHTVDAEDVQLRIARLGPAFAFHARTGDGPWNLIRYFAPGAEPRVGFLAQSPLGQGRTVRFEAIQHSPQRLPDIRSGE</sequence>
<reference evidence="1 2" key="1">
    <citation type="submission" date="2020-08" db="EMBL/GenBank/DDBJ databases">
        <title>Sequencing the genomes of 1000 actinobacteria strains.</title>
        <authorList>
            <person name="Klenk H.-P."/>
        </authorList>
    </citation>
    <scope>NUCLEOTIDE SEQUENCE [LARGE SCALE GENOMIC DNA]</scope>
    <source>
        <strain evidence="1 2">DSM 102030</strain>
    </source>
</reference>
<dbReference type="RefSeq" id="WP_184577150.1">
    <property type="nucleotide sequence ID" value="NZ_JACHJT010000001.1"/>
</dbReference>
<name>A0A7W7RG16_9ACTN</name>
<proteinExistence type="predicted"/>
<comment type="caution">
    <text evidence="1">The sequence shown here is derived from an EMBL/GenBank/DDBJ whole genome shotgun (WGS) entry which is preliminary data.</text>
</comment>
<evidence type="ECO:0000313" key="2">
    <source>
        <dbReference type="Proteomes" id="UP000523007"/>
    </source>
</evidence>
<dbReference type="SUPFAM" id="SSF49899">
    <property type="entry name" value="Concanavalin A-like lectins/glucanases"/>
    <property type="match status" value="1"/>
</dbReference>
<organism evidence="1 2">
    <name type="scientific">Lipingzhangella halophila</name>
    <dbReference type="NCBI Taxonomy" id="1783352"/>
    <lineage>
        <taxon>Bacteria</taxon>
        <taxon>Bacillati</taxon>
        <taxon>Actinomycetota</taxon>
        <taxon>Actinomycetes</taxon>
        <taxon>Streptosporangiales</taxon>
        <taxon>Nocardiopsidaceae</taxon>
        <taxon>Lipingzhangella</taxon>
    </lineage>
</organism>
<dbReference type="PANTHER" id="PTHR35332:SF2">
    <property type="entry name" value="REGULATION OF ENOLASE PROTEIN 1"/>
    <property type="match status" value="1"/>
</dbReference>
<accession>A0A7W7RG16</accession>
<evidence type="ECO:0000313" key="1">
    <source>
        <dbReference type="EMBL" id="MBB4931237.1"/>
    </source>
</evidence>
<protein>
    <recommendedName>
        <fullName evidence="3">DUF1349 domain-containing protein</fullName>
    </recommendedName>
</protein>
<dbReference type="InterPro" id="IPR013320">
    <property type="entry name" value="ConA-like_dom_sf"/>
</dbReference>